<accession>A0AA96YA97</accession>
<sequence>MKLKRFLTNNLVEYEKAIEAAQSYTSKMSEDAVNWLYRKPFDINLSNDVYFRLMYELLNLLKAMRLPVRGRILEVGSGPGWITEILLMLGFSVDAIEPSADLIRIAQGRCSSLSKHYHDSQAMSRVRFHQTTLEEVNFEDESFDGILFFDVLHHVVDEEVAIEKSFRFLVPGGCLGIVEGAWHPDFKDLEQQLRQEMARFGTLENPFSIDYLDHLLEKFGFTDIARYVGVNGFFSEEKLSQPLRNFASSPLNAVNNLTARKPFGDYHKCHELNFRTNAQIQLLSGEINPETRKAILEISLVNTGETLWSCNPGERGYVTIALRRGSPGSDSFLEALERHPIPQTLIPGAGIELTLLFTIPPDTPLDHWELDLICEDFFWFSSRDIPSCPV</sequence>
<name>A0AA96YA97_9CYAN</name>
<dbReference type="InterPro" id="IPR029063">
    <property type="entry name" value="SAM-dependent_MTases_sf"/>
</dbReference>
<evidence type="ECO:0000256" key="1">
    <source>
        <dbReference type="ARBA" id="ARBA00022603"/>
    </source>
</evidence>
<organism evidence="4">
    <name type="scientific">Thermoleptolyngbya oregonensis NK1-22</name>
    <dbReference type="NCBI Taxonomy" id="2547457"/>
    <lineage>
        <taxon>Bacteria</taxon>
        <taxon>Bacillati</taxon>
        <taxon>Cyanobacteriota</taxon>
        <taxon>Cyanophyceae</taxon>
        <taxon>Oculatellales</taxon>
        <taxon>Oculatellaceae</taxon>
        <taxon>Thermoleptolyngbya</taxon>
    </lineage>
</organism>
<dbReference type="PANTHER" id="PTHR43464">
    <property type="entry name" value="METHYLTRANSFERASE"/>
    <property type="match status" value="1"/>
</dbReference>
<evidence type="ECO:0000256" key="3">
    <source>
        <dbReference type="ARBA" id="ARBA00022691"/>
    </source>
</evidence>
<evidence type="ECO:0000256" key="2">
    <source>
        <dbReference type="ARBA" id="ARBA00022679"/>
    </source>
</evidence>
<dbReference type="RefSeq" id="WP_316787907.1">
    <property type="nucleotide sequence ID" value="NZ_CP053540.1"/>
</dbReference>
<keyword evidence="3" id="KW-0949">S-adenosyl-L-methionine</keyword>
<dbReference type="GO" id="GO:0008168">
    <property type="term" value="F:methyltransferase activity"/>
    <property type="evidence" value="ECO:0007669"/>
    <property type="project" value="UniProtKB-KW"/>
</dbReference>
<dbReference type="AlphaFoldDB" id="A0AA96YA97"/>
<keyword evidence="2" id="KW-0808">Transferase</keyword>
<dbReference type="PANTHER" id="PTHR43464:SF19">
    <property type="entry name" value="UBIQUINONE BIOSYNTHESIS O-METHYLTRANSFERASE, MITOCHONDRIAL"/>
    <property type="match status" value="1"/>
</dbReference>
<dbReference type="KEGG" id="tog:HNI00_17345"/>
<proteinExistence type="predicted"/>
<protein>
    <submittedName>
        <fullName evidence="4">Class I SAM-dependent methyltransferase</fullName>
    </submittedName>
</protein>
<dbReference type="GO" id="GO:0032259">
    <property type="term" value="P:methylation"/>
    <property type="evidence" value="ECO:0007669"/>
    <property type="project" value="UniProtKB-KW"/>
</dbReference>
<keyword evidence="1 4" id="KW-0489">Methyltransferase</keyword>
<dbReference type="Pfam" id="PF13489">
    <property type="entry name" value="Methyltransf_23"/>
    <property type="match status" value="1"/>
</dbReference>
<dbReference type="SUPFAM" id="SSF53335">
    <property type="entry name" value="S-adenosyl-L-methionine-dependent methyltransferases"/>
    <property type="match status" value="1"/>
</dbReference>
<dbReference type="EMBL" id="CP053540">
    <property type="protein sequence ID" value="WOB44718.1"/>
    <property type="molecule type" value="Genomic_DNA"/>
</dbReference>
<reference evidence="4" key="1">
    <citation type="submission" date="2020-05" db="EMBL/GenBank/DDBJ databases">
        <authorList>
            <person name="Zhu T."/>
            <person name="Keshari N."/>
            <person name="Lu X."/>
        </authorList>
    </citation>
    <scope>NUCLEOTIDE SEQUENCE</scope>
    <source>
        <strain evidence="4">NK1-22</strain>
    </source>
</reference>
<gene>
    <name evidence="4" type="ORF">HNI00_17345</name>
</gene>
<dbReference type="CDD" id="cd02440">
    <property type="entry name" value="AdoMet_MTases"/>
    <property type="match status" value="1"/>
</dbReference>
<evidence type="ECO:0000313" key="4">
    <source>
        <dbReference type="EMBL" id="WOB44718.1"/>
    </source>
</evidence>
<dbReference type="Gene3D" id="3.40.50.150">
    <property type="entry name" value="Vaccinia Virus protein VP39"/>
    <property type="match status" value="1"/>
</dbReference>